<keyword evidence="3" id="KW-0862">Zinc</keyword>
<accession>A0ABN7SB98</accession>
<protein>
    <submittedName>
        <fullName evidence="6">Oidioi.mRNA.OKI2018_I69.XSR.g14949.t1.cds</fullName>
    </submittedName>
</protein>
<dbReference type="InterPro" id="IPR002893">
    <property type="entry name" value="Znf_MYND"/>
</dbReference>
<gene>
    <name evidence="6" type="ORF">OKIOD_LOCUS6507</name>
</gene>
<dbReference type="Proteomes" id="UP001158576">
    <property type="component" value="Chromosome XSR"/>
</dbReference>
<name>A0ABN7SB98_OIKDI</name>
<evidence type="ECO:0000313" key="6">
    <source>
        <dbReference type="EMBL" id="CAG5097138.1"/>
    </source>
</evidence>
<organism evidence="6 7">
    <name type="scientific">Oikopleura dioica</name>
    <name type="common">Tunicate</name>
    <dbReference type="NCBI Taxonomy" id="34765"/>
    <lineage>
        <taxon>Eukaryota</taxon>
        <taxon>Metazoa</taxon>
        <taxon>Chordata</taxon>
        <taxon>Tunicata</taxon>
        <taxon>Appendicularia</taxon>
        <taxon>Copelata</taxon>
        <taxon>Oikopleuridae</taxon>
        <taxon>Oikopleura</taxon>
    </lineage>
</organism>
<feature type="domain" description="MYND-type" evidence="5">
    <location>
        <begin position="9"/>
        <end position="45"/>
    </location>
</feature>
<evidence type="ECO:0000259" key="5">
    <source>
        <dbReference type="PROSITE" id="PS50865"/>
    </source>
</evidence>
<reference evidence="6 7" key="1">
    <citation type="submission" date="2021-04" db="EMBL/GenBank/DDBJ databases">
        <authorList>
            <person name="Bliznina A."/>
        </authorList>
    </citation>
    <scope>NUCLEOTIDE SEQUENCE [LARGE SCALE GENOMIC DNA]</scope>
</reference>
<dbReference type="EMBL" id="OU015569">
    <property type="protein sequence ID" value="CAG5097138.1"/>
    <property type="molecule type" value="Genomic_DNA"/>
</dbReference>
<evidence type="ECO:0000256" key="1">
    <source>
        <dbReference type="ARBA" id="ARBA00022723"/>
    </source>
</evidence>
<keyword evidence="2 4" id="KW-0863">Zinc-finger</keyword>
<proteinExistence type="predicted"/>
<keyword evidence="7" id="KW-1185">Reference proteome</keyword>
<keyword evidence="1" id="KW-0479">Metal-binding</keyword>
<evidence type="ECO:0000256" key="2">
    <source>
        <dbReference type="ARBA" id="ARBA00022771"/>
    </source>
</evidence>
<sequence length="183" mass="20811">MDQDETLFCTYCSKDESPFQCAACKSRYCSRKCQELSWPSHRKVCQKIGKFSPNHKCDHCATIHLKVRKKKTEIQCCPKMAWESLEHKIARITRTEKKSMKVILNGKVVTAENYVEMLEKKKGEQSEAKGMVLGTETLEKGDLREEDITHLMGITGVSRNDAIKSLQENRSPVDALINLTGSK</sequence>
<evidence type="ECO:0000256" key="4">
    <source>
        <dbReference type="PROSITE-ProRule" id="PRU00134"/>
    </source>
</evidence>
<dbReference type="Pfam" id="PF01753">
    <property type="entry name" value="zf-MYND"/>
    <property type="match status" value="1"/>
</dbReference>
<evidence type="ECO:0000313" key="7">
    <source>
        <dbReference type="Proteomes" id="UP001158576"/>
    </source>
</evidence>
<dbReference type="PROSITE" id="PS50865">
    <property type="entry name" value="ZF_MYND_2"/>
    <property type="match status" value="1"/>
</dbReference>
<dbReference type="SUPFAM" id="SSF144232">
    <property type="entry name" value="HIT/MYND zinc finger-like"/>
    <property type="match status" value="1"/>
</dbReference>
<evidence type="ECO:0000256" key="3">
    <source>
        <dbReference type="ARBA" id="ARBA00022833"/>
    </source>
</evidence>
<dbReference type="Gene3D" id="6.10.140.2220">
    <property type="match status" value="1"/>
</dbReference>